<dbReference type="EMBL" id="JAEUBD010000983">
    <property type="protein sequence ID" value="KAH3670190.1"/>
    <property type="molecule type" value="Genomic_DNA"/>
</dbReference>
<accession>A0A9P8T9E9</accession>
<dbReference type="AlphaFoldDB" id="A0A9P8T9E9"/>
<evidence type="ECO:0000313" key="2">
    <source>
        <dbReference type="Proteomes" id="UP000788993"/>
    </source>
</evidence>
<comment type="caution">
    <text evidence="1">The sequence shown here is derived from an EMBL/GenBank/DDBJ whole genome shotgun (WGS) entry which is preliminary data.</text>
</comment>
<reference evidence="1" key="2">
    <citation type="submission" date="2021-01" db="EMBL/GenBank/DDBJ databases">
        <authorList>
            <person name="Schikora-Tamarit M.A."/>
        </authorList>
    </citation>
    <scope>NUCLEOTIDE SEQUENCE</scope>
    <source>
        <strain evidence="1">NCAIM Y.01608</strain>
    </source>
</reference>
<evidence type="ECO:0000313" key="1">
    <source>
        <dbReference type="EMBL" id="KAH3670190.1"/>
    </source>
</evidence>
<proteinExistence type="predicted"/>
<keyword evidence="2" id="KW-1185">Reference proteome</keyword>
<sequence>MALIVASELDVLSRPDLPSNSMSHSVAKSADARLPYSSTFFDFFSSIAASFAYVDSSFDVTLFRLSIVLEERLETPLSAKTIELRLLLTDARFRNGDRSPDLSVLDRWNDTGRFAEVATLKLRTERRLLGEPVSLEPGVTREITDDDRTSAWPWSWWSWRYRNSSE</sequence>
<dbReference type="Proteomes" id="UP000788993">
    <property type="component" value="Unassembled WGS sequence"/>
</dbReference>
<reference evidence="1" key="1">
    <citation type="journal article" date="2021" name="Open Biol.">
        <title>Shared evolutionary footprints suggest mitochondrial oxidative damage underlies multiple complex I losses in fungi.</title>
        <authorList>
            <person name="Schikora-Tamarit M.A."/>
            <person name="Marcet-Houben M."/>
            <person name="Nosek J."/>
            <person name="Gabaldon T."/>
        </authorList>
    </citation>
    <scope>NUCLEOTIDE SEQUENCE</scope>
    <source>
        <strain evidence="1">NCAIM Y.01608</strain>
    </source>
</reference>
<gene>
    <name evidence="1" type="ORF">OGATHE_003003</name>
</gene>
<name>A0A9P8T9E9_9ASCO</name>
<protein>
    <submittedName>
        <fullName evidence="1">Uncharacterized protein</fullName>
    </submittedName>
</protein>
<organism evidence="1 2">
    <name type="scientific">Ogataea polymorpha</name>
    <dbReference type="NCBI Taxonomy" id="460523"/>
    <lineage>
        <taxon>Eukaryota</taxon>
        <taxon>Fungi</taxon>
        <taxon>Dikarya</taxon>
        <taxon>Ascomycota</taxon>
        <taxon>Saccharomycotina</taxon>
        <taxon>Pichiomycetes</taxon>
        <taxon>Pichiales</taxon>
        <taxon>Pichiaceae</taxon>
        <taxon>Ogataea</taxon>
    </lineage>
</organism>